<reference evidence="2" key="1">
    <citation type="submission" date="2024-04" db="EMBL/GenBank/DDBJ databases">
        <title>Salinicola lusitanus LLJ914,a marine bacterium isolated from the Okinawa Trough.</title>
        <authorList>
            <person name="Li J."/>
        </authorList>
    </citation>
    <scope>NUCLEOTIDE SEQUENCE [LARGE SCALE GENOMIC DNA]</scope>
</reference>
<evidence type="ECO:0000313" key="2">
    <source>
        <dbReference type="Proteomes" id="UP001460270"/>
    </source>
</evidence>
<comment type="caution">
    <text evidence="1">The sequence shown here is derived from an EMBL/GenBank/DDBJ whole genome shotgun (WGS) entry which is preliminary data.</text>
</comment>
<name>A0AAW0PNR3_9GOBI</name>
<sequence length="126" mass="13187">MPGSAKDEHSLSGGFLQGGPGGSCAPVAEVEEARKKGLKACLRFAGTVVVGACCVCVSPPLFVAEHVSGRGTRHTPVLHLLISFSISAWSAHHYSARLFRHARSSLSRPALLSSPASTACCQQYIV</sequence>
<dbReference type="AlphaFoldDB" id="A0AAW0PNR3"/>
<evidence type="ECO:0008006" key="3">
    <source>
        <dbReference type="Google" id="ProtNLM"/>
    </source>
</evidence>
<dbReference type="Proteomes" id="UP001460270">
    <property type="component" value="Unassembled WGS sequence"/>
</dbReference>
<keyword evidence="2" id="KW-1185">Reference proteome</keyword>
<protein>
    <recommendedName>
        <fullName evidence="3">Transmembrane protein</fullName>
    </recommendedName>
</protein>
<evidence type="ECO:0000313" key="1">
    <source>
        <dbReference type="EMBL" id="KAK7925755.1"/>
    </source>
</evidence>
<proteinExistence type="predicted"/>
<accession>A0AAW0PNR3</accession>
<dbReference type="EMBL" id="JBBPFD010000005">
    <property type="protein sequence ID" value="KAK7925755.1"/>
    <property type="molecule type" value="Genomic_DNA"/>
</dbReference>
<organism evidence="1 2">
    <name type="scientific">Mugilogobius chulae</name>
    <name type="common">yellowstripe goby</name>
    <dbReference type="NCBI Taxonomy" id="88201"/>
    <lineage>
        <taxon>Eukaryota</taxon>
        <taxon>Metazoa</taxon>
        <taxon>Chordata</taxon>
        <taxon>Craniata</taxon>
        <taxon>Vertebrata</taxon>
        <taxon>Euteleostomi</taxon>
        <taxon>Actinopterygii</taxon>
        <taxon>Neopterygii</taxon>
        <taxon>Teleostei</taxon>
        <taxon>Neoteleostei</taxon>
        <taxon>Acanthomorphata</taxon>
        <taxon>Gobiaria</taxon>
        <taxon>Gobiiformes</taxon>
        <taxon>Gobioidei</taxon>
        <taxon>Gobiidae</taxon>
        <taxon>Gobionellinae</taxon>
        <taxon>Mugilogobius</taxon>
    </lineage>
</organism>
<gene>
    <name evidence="1" type="ORF">WMY93_008065</name>
</gene>